<proteinExistence type="predicted"/>
<accession>A0A0F9U888</accession>
<feature type="region of interest" description="Disordered" evidence="1">
    <location>
        <begin position="1"/>
        <end position="24"/>
    </location>
</feature>
<evidence type="ECO:0000256" key="1">
    <source>
        <dbReference type="SAM" id="MobiDB-lite"/>
    </source>
</evidence>
<reference evidence="2" key="1">
    <citation type="journal article" date="2015" name="Nature">
        <title>Complex archaea that bridge the gap between prokaryotes and eukaryotes.</title>
        <authorList>
            <person name="Spang A."/>
            <person name="Saw J.H."/>
            <person name="Jorgensen S.L."/>
            <person name="Zaremba-Niedzwiedzka K."/>
            <person name="Martijn J."/>
            <person name="Lind A.E."/>
            <person name="van Eijk R."/>
            <person name="Schleper C."/>
            <person name="Guy L."/>
            <person name="Ettema T.J."/>
        </authorList>
    </citation>
    <scope>NUCLEOTIDE SEQUENCE</scope>
</reference>
<comment type="caution">
    <text evidence="2">The sequence shown here is derived from an EMBL/GenBank/DDBJ whole genome shotgun (WGS) entry which is preliminary data.</text>
</comment>
<gene>
    <name evidence="2" type="ORF">LCGC14_0298110</name>
</gene>
<dbReference type="EMBL" id="LAZR01000183">
    <property type="protein sequence ID" value="KKN83572.1"/>
    <property type="molecule type" value="Genomic_DNA"/>
</dbReference>
<organism evidence="2">
    <name type="scientific">marine sediment metagenome</name>
    <dbReference type="NCBI Taxonomy" id="412755"/>
    <lineage>
        <taxon>unclassified sequences</taxon>
        <taxon>metagenomes</taxon>
        <taxon>ecological metagenomes</taxon>
    </lineage>
</organism>
<evidence type="ECO:0000313" key="2">
    <source>
        <dbReference type="EMBL" id="KKN83572.1"/>
    </source>
</evidence>
<feature type="compositionally biased region" description="Basic and acidic residues" evidence="1">
    <location>
        <begin position="1"/>
        <end position="15"/>
    </location>
</feature>
<dbReference type="AlphaFoldDB" id="A0A0F9U888"/>
<protein>
    <submittedName>
        <fullName evidence="2">Uncharacterized protein</fullName>
    </submittedName>
</protein>
<sequence length="125" mass="14886">MAKKAIDKRLGQLEKKQKRTQITKKTTEERLEELEEGMRCMDEGHSWDITADSPVFRVDTPSMEYHTYYTLSLIRECRMCGRKEGAYFHLEDPAHYKQLREFFGYGPQRGQFRCIKENRNAKEKS</sequence>
<name>A0A0F9U888_9ZZZZ</name>